<dbReference type="InterPro" id="IPR028364">
    <property type="entry name" value="Ribosomal_uL1/biogenesis"/>
</dbReference>
<evidence type="ECO:0000256" key="1">
    <source>
        <dbReference type="ARBA" id="ARBA00010531"/>
    </source>
</evidence>
<keyword evidence="6" id="KW-1185">Reference proteome</keyword>
<dbReference type="CDD" id="cd00403">
    <property type="entry name" value="Ribosomal_L1"/>
    <property type="match status" value="1"/>
</dbReference>
<dbReference type="InterPro" id="IPR023673">
    <property type="entry name" value="Ribosomal_uL1_CS"/>
</dbReference>
<name>Q22CC9_TETTS</name>
<accession>Q22CC9</accession>
<evidence type="ECO:0000313" key="6">
    <source>
        <dbReference type="Proteomes" id="UP000009168"/>
    </source>
</evidence>
<dbReference type="GO" id="GO:0006412">
    <property type="term" value="P:translation"/>
    <property type="evidence" value="ECO:0007669"/>
    <property type="project" value="InterPro"/>
</dbReference>
<dbReference type="Pfam" id="PF00687">
    <property type="entry name" value="Ribosomal_L1"/>
    <property type="match status" value="1"/>
</dbReference>
<dbReference type="EMBL" id="GG662589">
    <property type="protein sequence ID" value="EAR82937.2"/>
    <property type="molecule type" value="Genomic_DNA"/>
</dbReference>
<reference evidence="6" key="1">
    <citation type="journal article" date="2006" name="PLoS Biol.">
        <title>Macronuclear genome sequence of the ciliate Tetrahymena thermophila, a model eukaryote.</title>
        <authorList>
            <person name="Eisen J.A."/>
            <person name="Coyne R.S."/>
            <person name="Wu M."/>
            <person name="Wu D."/>
            <person name="Thiagarajan M."/>
            <person name="Wortman J.R."/>
            <person name="Badger J.H."/>
            <person name="Ren Q."/>
            <person name="Amedeo P."/>
            <person name="Jones K.M."/>
            <person name="Tallon L.J."/>
            <person name="Delcher A.L."/>
            <person name="Salzberg S.L."/>
            <person name="Silva J.C."/>
            <person name="Haas B.J."/>
            <person name="Majoros W.H."/>
            <person name="Farzad M."/>
            <person name="Carlton J.M."/>
            <person name="Smith R.K. Jr."/>
            <person name="Garg J."/>
            <person name="Pearlman R.E."/>
            <person name="Karrer K.M."/>
            <person name="Sun L."/>
            <person name="Manning G."/>
            <person name="Elde N.C."/>
            <person name="Turkewitz A.P."/>
            <person name="Asai D.J."/>
            <person name="Wilkes D.E."/>
            <person name="Wang Y."/>
            <person name="Cai H."/>
            <person name="Collins K."/>
            <person name="Stewart B.A."/>
            <person name="Lee S.R."/>
            <person name="Wilamowska K."/>
            <person name="Weinberg Z."/>
            <person name="Ruzzo W.L."/>
            <person name="Wloga D."/>
            <person name="Gaertig J."/>
            <person name="Frankel J."/>
            <person name="Tsao C.-C."/>
            <person name="Gorovsky M.A."/>
            <person name="Keeling P.J."/>
            <person name="Waller R.F."/>
            <person name="Patron N.J."/>
            <person name="Cherry J.M."/>
            <person name="Stover N.A."/>
            <person name="Krieger C.J."/>
            <person name="del Toro C."/>
            <person name="Ryder H.F."/>
            <person name="Williamson S.C."/>
            <person name="Barbeau R.A."/>
            <person name="Hamilton E.P."/>
            <person name="Orias E."/>
        </authorList>
    </citation>
    <scope>NUCLEOTIDE SEQUENCE [LARGE SCALE GENOMIC DNA]</scope>
    <source>
        <strain evidence="6">SB210</strain>
    </source>
</reference>
<dbReference type="AlphaFoldDB" id="Q22CC9"/>
<dbReference type="GO" id="GO:0003723">
    <property type="term" value="F:RNA binding"/>
    <property type="evidence" value="ECO:0007669"/>
    <property type="project" value="InterPro"/>
</dbReference>
<dbReference type="PANTHER" id="PTHR36427">
    <property type="entry name" value="54S RIBOSOMAL PROTEIN L1, MITOCHONDRIAL"/>
    <property type="match status" value="1"/>
</dbReference>
<dbReference type="RefSeq" id="XP_001030600.2">
    <property type="nucleotide sequence ID" value="XM_001030600.3"/>
</dbReference>
<dbReference type="Gene3D" id="3.30.190.20">
    <property type="match status" value="1"/>
</dbReference>
<dbReference type="KEGG" id="tet:TTHERM_01054220"/>
<organism evidence="5 6">
    <name type="scientific">Tetrahymena thermophila (strain SB210)</name>
    <dbReference type="NCBI Taxonomy" id="312017"/>
    <lineage>
        <taxon>Eukaryota</taxon>
        <taxon>Sar</taxon>
        <taxon>Alveolata</taxon>
        <taxon>Ciliophora</taxon>
        <taxon>Intramacronucleata</taxon>
        <taxon>Oligohymenophorea</taxon>
        <taxon>Hymenostomatida</taxon>
        <taxon>Tetrahymenina</taxon>
        <taxon>Tetrahymenidae</taxon>
        <taxon>Tetrahymena</taxon>
    </lineage>
</organism>
<keyword evidence="3 4" id="KW-0687">Ribonucleoprotein</keyword>
<dbReference type="eggNOG" id="KOG1569">
    <property type="taxonomic scope" value="Eukaryota"/>
</dbReference>
<proteinExistence type="inferred from homology"/>
<comment type="similarity">
    <text evidence="1 4">Belongs to the universal ribosomal protein uL1 family.</text>
</comment>
<dbReference type="GO" id="GO:0015934">
    <property type="term" value="C:large ribosomal subunit"/>
    <property type="evidence" value="ECO:0007669"/>
    <property type="project" value="InterPro"/>
</dbReference>
<dbReference type="InParanoid" id="Q22CC9"/>
<dbReference type="HOGENOM" id="CLU_062853_0_0_1"/>
<dbReference type="OMA" id="EFRVDKH"/>
<dbReference type="InterPro" id="IPR023674">
    <property type="entry name" value="Ribosomal_uL1-like"/>
</dbReference>
<evidence type="ECO:0000256" key="4">
    <source>
        <dbReference type="RuleBase" id="RU000659"/>
    </source>
</evidence>
<dbReference type="PROSITE" id="PS01199">
    <property type="entry name" value="RIBOSOMAL_L1"/>
    <property type="match status" value="1"/>
</dbReference>
<dbReference type="FunCoup" id="Q22CC9">
    <property type="interactions" value="125"/>
</dbReference>
<dbReference type="PANTHER" id="PTHR36427:SF3">
    <property type="entry name" value="LARGE RIBOSOMAL SUBUNIT PROTEIN UL1M"/>
    <property type="match status" value="1"/>
</dbReference>
<dbReference type="OrthoDB" id="1747252at2759"/>
<evidence type="ECO:0000256" key="2">
    <source>
        <dbReference type="ARBA" id="ARBA00022980"/>
    </source>
</evidence>
<dbReference type="GO" id="GO:0003735">
    <property type="term" value="F:structural constituent of ribosome"/>
    <property type="evidence" value="ECO:0007669"/>
    <property type="project" value="InterPro"/>
</dbReference>
<protein>
    <recommendedName>
        <fullName evidence="4">Ribosomal protein</fullName>
    </recommendedName>
</protein>
<dbReference type="InterPro" id="IPR016095">
    <property type="entry name" value="Ribosomal_uL1_3-a/b-sand"/>
</dbReference>
<dbReference type="GeneID" id="7836343"/>
<dbReference type="STRING" id="312017.Q22CC9"/>
<gene>
    <name evidence="5" type="ORF">TTHERM_01054220</name>
</gene>
<dbReference type="PIRSF" id="PIRSF002155">
    <property type="entry name" value="Ribosomal_L1"/>
    <property type="match status" value="1"/>
</dbReference>
<dbReference type="InterPro" id="IPR002143">
    <property type="entry name" value="Ribosomal_uL1"/>
</dbReference>
<sequence length="273" mass="30414">MIGLRQLSQALHVTQYLTMVNKNMANFAKLKRRTKKPKKEDENNPIYNIFQALKLVRCHSIAPYPETIDFSVILNVDPRHGDQIVRGSAKMPAGLGKSKKLCVFASESLKQQVLDAGADIFGDEEVLKNIKNGVIDFEQIIATSDAMVKLKAYARTLGPKGLMPNQKIGNLVSDEKLVQAIVDAKQGQVQFRVDPGSNIHSPLGKVSYSDEQILTNLKSLMQTLVEKKPAVVKSNYFVDAYVKCTKGPSFRVQIDNIDPRNKASLINTFNQQQ</sequence>
<dbReference type="Proteomes" id="UP000009168">
    <property type="component" value="Unassembled WGS sequence"/>
</dbReference>
<evidence type="ECO:0000313" key="5">
    <source>
        <dbReference type="EMBL" id="EAR82937.2"/>
    </source>
</evidence>
<dbReference type="Gene3D" id="3.40.50.790">
    <property type="match status" value="1"/>
</dbReference>
<keyword evidence="2 4" id="KW-0689">Ribosomal protein</keyword>
<evidence type="ECO:0000256" key="3">
    <source>
        <dbReference type="ARBA" id="ARBA00023274"/>
    </source>
</evidence>
<dbReference type="SUPFAM" id="SSF56808">
    <property type="entry name" value="Ribosomal protein L1"/>
    <property type="match status" value="1"/>
</dbReference>